<feature type="domain" description="F-box" evidence="1">
    <location>
        <begin position="2"/>
        <end position="50"/>
    </location>
</feature>
<dbReference type="OrthoDB" id="3023040at2759"/>
<organism evidence="2 3">
    <name type="scientific">Leucosporidium creatinivorum</name>
    <dbReference type="NCBI Taxonomy" id="106004"/>
    <lineage>
        <taxon>Eukaryota</taxon>
        <taxon>Fungi</taxon>
        <taxon>Dikarya</taxon>
        <taxon>Basidiomycota</taxon>
        <taxon>Pucciniomycotina</taxon>
        <taxon>Microbotryomycetes</taxon>
        <taxon>Leucosporidiales</taxon>
        <taxon>Leucosporidium</taxon>
    </lineage>
</organism>
<accession>A0A1Y2EXC3</accession>
<protein>
    <recommendedName>
        <fullName evidence="1">F-box domain-containing protein</fullName>
    </recommendedName>
</protein>
<dbReference type="EMBL" id="MCGR01000035">
    <property type="protein sequence ID" value="ORY76239.1"/>
    <property type="molecule type" value="Genomic_DNA"/>
</dbReference>
<dbReference type="Proteomes" id="UP000193467">
    <property type="component" value="Unassembled WGS sequence"/>
</dbReference>
<dbReference type="InterPro" id="IPR001810">
    <property type="entry name" value="F-box_dom"/>
</dbReference>
<dbReference type="AlphaFoldDB" id="A0A1Y2EXC3"/>
<evidence type="ECO:0000313" key="3">
    <source>
        <dbReference type="Proteomes" id="UP000193467"/>
    </source>
</evidence>
<dbReference type="Gene3D" id="1.20.1280.50">
    <property type="match status" value="1"/>
</dbReference>
<gene>
    <name evidence="2" type="ORF">BCR35DRAFT_332863</name>
</gene>
<proteinExistence type="predicted"/>
<name>A0A1Y2EXC3_9BASI</name>
<dbReference type="Pfam" id="PF12937">
    <property type="entry name" value="F-box-like"/>
    <property type="match status" value="1"/>
</dbReference>
<evidence type="ECO:0000259" key="1">
    <source>
        <dbReference type="Pfam" id="PF12937"/>
    </source>
</evidence>
<reference evidence="2 3" key="1">
    <citation type="submission" date="2016-07" db="EMBL/GenBank/DDBJ databases">
        <title>Pervasive Adenine N6-methylation of Active Genes in Fungi.</title>
        <authorList>
            <consortium name="DOE Joint Genome Institute"/>
            <person name="Mondo S.J."/>
            <person name="Dannebaum R.O."/>
            <person name="Kuo R.C."/>
            <person name="Labutti K."/>
            <person name="Haridas S."/>
            <person name="Kuo A."/>
            <person name="Salamov A."/>
            <person name="Ahrendt S.R."/>
            <person name="Lipzen A."/>
            <person name="Sullivan W."/>
            <person name="Andreopoulos W.B."/>
            <person name="Clum A."/>
            <person name="Lindquist E."/>
            <person name="Daum C."/>
            <person name="Ramamoorthy G.K."/>
            <person name="Gryganskyi A."/>
            <person name="Culley D."/>
            <person name="Magnuson J.K."/>
            <person name="James T.Y."/>
            <person name="O'Malley M.A."/>
            <person name="Stajich J.E."/>
            <person name="Spatafora J.W."/>
            <person name="Visel A."/>
            <person name="Grigoriev I.V."/>
        </authorList>
    </citation>
    <scope>NUCLEOTIDE SEQUENCE [LARGE SCALE GENOMIC DNA]</scope>
    <source>
        <strain evidence="2 3">62-1032</strain>
    </source>
</reference>
<comment type="caution">
    <text evidence="2">The sequence shown here is derived from an EMBL/GenBank/DDBJ whole genome shotgun (WGS) entry which is preliminary data.</text>
</comment>
<sequence>MPALPAEILLRIFELLFYDDWGSPNQRKARNTLARTALVARSWRSPAQDILSSTFQVKIGDPVWSRYLKKISSSSSGRLRRIRRIELRVYDRSPSAIDARQLTLLARKGLRRLEMHNLIKVDFISEFSTPLLLETLLLSSNLSKLPTFLRPLSTVAPRLIRLELIRAALTFHRRLAIRSLPSGVHFPRNPQA</sequence>
<keyword evidence="3" id="KW-1185">Reference proteome</keyword>
<evidence type="ECO:0000313" key="2">
    <source>
        <dbReference type="EMBL" id="ORY76239.1"/>
    </source>
</evidence>
<dbReference type="InParanoid" id="A0A1Y2EXC3"/>